<evidence type="ECO:0000256" key="7">
    <source>
        <dbReference type="ARBA" id="ARBA00023195"/>
    </source>
</evidence>
<dbReference type="PROSITE" id="PS51898">
    <property type="entry name" value="TYR_RECOMBINASE"/>
    <property type="match status" value="1"/>
</dbReference>
<accession>A0A8S5TNR4</accession>
<evidence type="ECO:0000313" key="11">
    <source>
        <dbReference type="EMBL" id="DAF64773.1"/>
    </source>
</evidence>
<comment type="similarity">
    <text evidence="1">Belongs to the 'phage' integrase family.</text>
</comment>
<evidence type="ECO:0000256" key="1">
    <source>
        <dbReference type="ARBA" id="ARBA00008857"/>
    </source>
</evidence>
<feature type="domain" description="Tyr recombinase" evidence="10">
    <location>
        <begin position="179"/>
        <end position="378"/>
    </location>
</feature>
<name>A0A8S5TNR4_9CAUD</name>
<dbReference type="InterPro" id="IPR011010">
    <property type="entry name" value="DNA_brk_join_enz"/>
</dbReference>
<dbReference type="GO" id="GO:0044826">
    <property type="term" value="P:viral genome integration into host DNA"/>
    <property type="evidence" value="ECO:0007669"/>
    <property type="project" value="UniProtKB-KW"/>
</dbReference>
<dbReference type="GO" id="GO:0046718">
    <property type="term" value="P:symbiont entry into host cell"/>
    <property type="evidence" value="ECO:0007669"/>
    <property type="project" value="UniProtKB-KW"/>
</dbReference>
<keyword evidence="4" id="KW-0229">DNA integration</keyword>
<dbReference type="GO" id="GO:0006310">
    <property type="term" value="P:DNA recombination"/>
    <property type="evidence" value="ECO:0007669"/>
    <property type="project" value="UniProtKB-KW"/>
</dbReference>
<evidence type="ECO:0000256" key="3">
    <source>
        <dbReference type="ARBA" id="ARBA00022679"/>
    </source>
</evidence>
<evidence type="ECO:0000256" key="4">
    <source>
        <dbReference type="ARBA" id="ARBA00022908"/>
    </source>
</evidence>
<sequence length="385" mass="44981">MWIEERATKTGTKYIYYERYNCPITGKLKRVTISLNGNSPTYKKQAYKLLQEKIAQVLDGYEQDKYITLHEVAHLWLDHTRPTVKLATHVNHNTHVKKIFKYISTDIPIIKVTPIMIEELANNVYYVENRSYHYSKSLMTTVRAIFRYAKRRGLVKDIQDIEDIKIIKKPFSRDDVAKKQNKFLDNMELKEVLRQLNDISPRISLLVEFISLTGLRIGELLALRYCDYDKEKATININGTLQYHCNNSSEIKRGTPKNIYSVRDVKLCNRAVHILERITIENKRRSLWFNGYHEQGYIFTAKRGNPYDMQYINKILKRVSIGDKHITTHIFRHTHISILSELGVPLKAIMQRVGHNDPATTLSIYTHVTQAMNEDVINKLNARNG</sequence>
<evidence type="ECO:0000256" key="5">
    <source>
        <dbReference type="ARBA" id="ARBA00023125"/>
    </source>
</evidence>
<dbReference type="GO" id="GO:0003677">
    <property type="term" value="F:DNA binding"/>
    <property type="evidence" value="ECO:0007669"/>
    <property type="project" value="UniProtKB-KW"/>
</dbReference>
<dbReference type="CDD" id="cd01189">
    <property type="entry name" value="INT_ICEBs1_C_like"/>
    <property type="match status" value="1"/>
</dbReference>
<keyword evidence="3" id="KW-0808">Transferase</keyword>
<evidence type="ECO:0000259" key="10">
    <source>
        <dbReference type="PROSITE" id="PS51898"/>
    </source>
</evidence>
<dbReference type="Gene3D" id="1.10.150.130">
    <property type="match status" value="1"/>
</dbReference>
<dbReference type="PANTHER" id="PTHR30629:SF2">
    <property type="entry name" value="PROPHAGE INTEGRASE INTS-RELATED"/>
    <property type="match status" value="1"/>
</dbReference>
<dbReference type="InterPro" id="IPR002104">
    <property type="entry name" value="Integrase_catalytic"/>
</dbReference>
<dbReference type="InterPro" id="IPR010998">
    <property type="entry name" value="Integrase_recombinase_N"/>
</dbReference>
<evidence type="ECO:0000256" key="9">
    <source>
        <dbReference type="ARBA" id="ARBA00049605"/>
    </source>
</evidence>
<dbReference type="PANTHER" id="PTHR30629">
    <property type="entry name" value="PROPHAGE INTEGRASE"/>
    <property type="match status" value="1"/>
</dbReference>
<evidence type="ECO:0000256" key="2">
    <source>
        <dbReference type="ARBA" id="ARBA00016082"/>
    </source>
</evidence>
<dbReference type="Gene3D" id="1.10.443.10">
    <property type="entry name" value="Intergrase catalytic core"/>
    <property type="match status" value="1"/>
</dbReference>
<dbReference type="InterPro" id="IPR050808">
    <property type="entry name" value="Phage_Integrase"/>
</dbReference>
<comment type="function">
    <text evidence="9">Integrase is necessary for integration of the phage into the host genome by site-specific recombination. In conjunction with excisionase, integrase is also necessary for excision of the prophage from the host genome.</text>
</comment>
<evidence type="ECO:0000256" key="8">
    <source>
        <dbReference type="ARBA" id="ARBA00023296"/>
    </source>
</evidence>
<organism evidence="11">
    <name type="scientific">Myoviridae sp. cted82</name>
    <dbReference type="NCBI Taxonomy" id="2827696"/>
    <lineage>
        <taxon>Viruses</taxon>
        <taxon>Duplodnaviria</taxon>
        <taxon>Heunggongvirae</taxon>
        <taxon>Uroviricota</taxon>
        <taxon>Caudoviricetes</taxon>
    </lineage>
</organism>
<reference evidence="11" key="1">
    <citation type="journal article" date="2021" name="Proc. Natl. Acad. Sci. U.S.A.">
        <title>A Catalog of Tens of Thousands of Viruses from Human Metagenomes Reveals Hidden Associations with Chronic Diseases.</title>
        <authorList>
            <person name="Tisza M.J."/>
            <person name="Buck C.B."/>
        </authorList>
    </citation>
    <scope>NUCLEOTIDE SEQUENCE</scope>
    <source>
        <strain evidence="11">Cted82</strain>
    </source>
</reference>
<dbReference type="InterPro" id="IPR013762">
    <property type="entry name" value="Integrase-like_cat_sf"/>
</dbReference>
<keyword evidence="5" id="KW-0238">DNA-binding</keyword>
<evidence type="ECO:0000256" key="6">
    <source>
        <dbReference type="ARBA" id="ARBA00023172"/>
    </source>
</evidence>
<dbReference type="Pfam" id="PF00589">
    <property type="entry name" value="Phage_integrase"/>
    <property type="match status" value="1"/>
</dbReference>
<keyword evidence="7" id="KW-1179">Viral genome integration</keyword>
<keyword evidence="8" id="KW-1160">Virus entry into host cell</keyword>
<dbReference type="GO" id="GO:0016740">
    <property type="term" value="F:transferase activity"/>
    <property type="evidence" value="ECO:0007669"/>
    <property type="project" value="UniProtKB-KW"/>
</dbReference>
<protein>
    <recommendedName>
        <fullName evidence="2">Integrase</fullName>
    </recommendedName>
</protein>
<keyword evidence="6" id="KW-0233">DNA recombination</keyword>
<proteinExistence type="inferred from homology"/>
<dbReference type="GO" id="GO:0015074">
    <property type="term" value="P:DNA integration"/>
    <property type="evidence" value="ECO:0007669"/>
    <property type="project" value="UniProtKB-KW"/>
</dbReference>
<dbReference type="SUPFAM" id="SSF56349">
    <property type="entry name" value="DNA breaking-rejoining enzymes"/>
    <property type="match status" value="1"/>
</dbReference>
<dbReference type="EMBL" id="BK032867">
    <property type="protein sequence ID" value="DAF64773.1"/>
    <property type="molecule type" value="Genomic_DNA"/>
</dbReference>
<dbReference type="GO" id="GO:0075713">
    <property type="term" value="P:establishment of integrated proviral latency"/>
    <property type="evidence" value="ECO:0007669"/>
    <property type="project" value="UniProtKB-KW"/>
</dbReference>